<dbReference type="Proteomes" id="UP000663824">
    <property type="component" value="Unassembled WGS sequence"/>
</dbReference>
<dbReference type="Proteomes" id="UP000663834">
    <property type="component" value="Unassembled WGS sequence"/>
</dbReference>
<proteinExistence type="predicted"/>
<organism evidence="5 6">
    <name type="scientific">Rotaria magnacalcarata</name>
    <dbReference type="NCBI Taxonomy" id="392030"/>
    <lineage>
        <taxon>Eukaryota</taxon>
        <taxon>Metazoa</taxon>
        <taxon>Spiralia</taxon>
        <taxon>Gnathifera</taxon>
        <taxon>Rotifera</taxon>
        <taxon>Eurotatoria</taxon>
        <taxon>Bdelloidea</taxon>
        <taxon>Philodinida</taxon>
        <taxon>Philodinidae</taxon>
        <taxon>Rotaria</taxon>
    </lineage>
</organism>
<dbReference type="EMBL" id="CAJNOW010014908">
    <property type="protein sequence ID" value="CAF1636216.1"/>
    <property type="molecule type" value="Genomic_DNA"/>
</dbReference>
<dbReference type="EMBL" id="CAJNRF010007594">
    <property type="protein sequence ID" value="CAF2093030.1"/>
    <property type="molecule type" value="Genomic_DNA"/>
</dbReference>
<dbReference type="OrthoDB" id="10003391at2759"/>
<evidence type="ECO:0000313" key="6">
    <source>
        <dbReference type="Proteomes" id="UP000663824"/>
    </source>
</evidence>
<gene>
    <name evidence="2" type="ORF">KQP761_LOCUS27120</name>
    <name evidence="5" type="ORF">MBJ925_LOCUS38630</name>
    <name evidence="3" type="ORF">WKI299_LOCUS18641</name>
    <name evidence="4" type="ORF">XDN619_LOCUS26900</name>
</gene>
<feature type="region of interest" description="Disordered" evidence="1">
    <location>
        <begin position="73"/>
        <end position="95"/>
    </location>
</feature>
<dbReference type="Proteomes" id="UP000663887">
    <property type="component" value="Unassembled WGS sequence"/>
</dbReference>
<dbReference type="EMBL" id="CAJNRG010012673">
    <property type="protein sequence ID" value="CAF2142036.1"/>
    <property type="molecule type" value="Genomic_DNA"/>
</dbReference>
<reference evidence="5" key="1">
    <citation type="submission" date="2021-02" db="EMBL/GenBank/DDBJ databases">
        <authorList>
            <person name="Nowell W R."/>
        </authorList>
    </citation>
    <scope>NUCLEOTIDE SEQUENCE</scope>
</reference>
<dbReference type="Proteomes" id="UP000663856">
    <property type="component" value="Unassembled WGS sequence"/>
</dbReference>
<evidence type="ECO:0000313" key="2">
    <source>
        <dbReference type="EMBL" id="CAF1636216.1"/>
    </source>
</evidence>
<dbReference type="AlphaFoldDB" id="A0A817AHF7"/>
<protein>
    <submittedName>
        <fullName evidence="5">Uncharacterized protein</fullName>
    </submittedName>
</protein>
<comment type="caution">
    <text evidence="5">The sequence shown here is derived from an EMBL/GenBank/DDBJ whole genome shotgun (WGS) entry which is preliminary data.</text>
</comment>
<dbReference type="EMBL" id="CAJNRE010021656">
    <property type="protein sequence ID" value="CAF2261231.1"/>
    <property type="molecule type" value="Genomic_DNA"/>
</dbReference>
<name>A0A817AHF7_9BILA</name>
<evidence type="ECO:0000256" key="1">
    <source>
        <dbReference type="SAM" id="MobiDB-lite"/>
    </source>
</evidence>
<evidence type="ECO:0000313" key="3">
    <source>
        <dbReference type="EMBL" id="CAF2093030.1"/>
    </source>
</evidence>
<evidence type="ECO:0000313" key="4">
    <source>
        <dbReference type="EMBL" id="CAF2142036.1"/>
    </source>
</evidence>
<sequence>MSMEAQFYEALRRQRVIDRRQSIGVSRQVQQPKYQSRYIPVGSLREDDMYVPRTFNPLRRTKLSNSDQSLFKTEQNNHPHRVPSSQRHTMHGKLHNRFSSMNYIQQW</sequence>
<accession>A0A817AHF7</accession>
<evidence type="ECO:0000313" key="5">
    <source>
        <dbReference type="EMBL" id="CAF2261231.1"/>
    </source>
</evidence>